<evidence type="ECO:0000313" key="3">
    <source>
        <dbReference type="Proteomes" id="UP001286313"/>
    </source>
</evidence>
<evidence type="ECO:0000256" key="1">
    <source>
        <dbReference type="SAM" id="MobiDB-lite"/>
    </source>
</evidence>
<protein>
    <submittedName>
        <fullName evidence="2">Uncharacterized protein</fullName>
    </submittedName>
</protein>
<name>A0AAE1EGH1_PETCI</name>
<dbReference type="Proteomes" id="UP001286313">
    <property type="component" value="Unassembled WGS sequence"/>
</dbReference>
<evidence type="ECO:0000313" key="2">
    <source>
        <dbReference type="EMBL" id="KAK3850110.1"/>
    </source>
</evidence>
<feature type="region of interest" description="Disordered" evidence="1">
    <location>
        <begin position="1"/>
        <end position="97"/>
    </location>
</feature>
<sequence>MVTGREEDSEAKGETGSEEGSETEGMTGGEEGKTGGEECKTGGEEVKTGVKASHKPVEGRGYGCDREVRQGNKEKRRGRDVREEERQGGESRGVAWM</sequence>
<dbReference type="AlphaFoldDB" id="A0AAE1EGH1"/>
<reference evidence="2" key="1">
    <citation type="submission" date="2023-10" db="EMBL/GenBank/DDBJ databases">
        <title>Genome assemblies of two species of porcelain crab, Petrolisthes cinctipes and Petrolisthes manimaculis (Anomura: Porcellanidae).</title>
        <authorList>
            <person name="Angst P."/>
        </authorList>
    </citation>
    <scope>NUCLEOTIDE SEQUENCE</scope>
    <source>
        <strain evidence="2">PB745_01</strain>
        <tissue evidence="2">Gill</tissue>
    </source>
</reference>
<gene>
    <name evidence="2" type="ORF">Pcinc_043161</name>
</gene>
<feature type="compositionally biased region" description="Basic and acidic residues" evidence="1">
    <location>
        <begin position="80"/>
        <end position="89"/>
    </location>
</feature>
<feature type="compositionally biased region" description="Basic and acidic residues" evidence="1">
    <location>
        <begin position="1"/>
        <end position="15"/>
    </location>
</feature>
<organism evidence="2 3">
    <name type="scientific">Petrolisthes cinctipes</name>
    <name type="common">Flat porcelain crab</name>
    <dbReference type="NCBI Taxonomy" id="88211"/>
    <lineage>
        <taxon>Eukaryota</taxon>
        <taxon>Metazoa</taxon>
        <taxon>Ecdysozoa</taxon>
        <taxon>Arthropoda</taxon>
        <taxon>Crustacea</taxon>
        <taxon>Multicrustacea</taxon>
        <taxon>Malacostraca</taxon>
        <taxon>Eumalacostraca</taxon>
        <taxon>Eucarida</taxon>
        <taxon>Decapoda</taxon>
        <taxon>Pleocyemata</taxon>
        <taxon>Anomura</taxon>
        <taxon>Galatheoidea</taxon>
        <taxon>Porcellanidae</taxon>
        <taxon>Petrolisthes</taxon>
    </lineage>
</organism>
<keyword evidence="3" id="KW-1185">Reference proteome</keyword>
<feature type="compositionally biased region" description="Basic and acidic residues" evidence="1">
    <location>
        <begin position="30"/>
        <end position="48"/>
    </location>
</feature>
<dbReference type="EMBL" id="JAWQEG010008536">
    <property type="protein sequence ID" value="KAK3850110.1"/>
    <property type="molecule type" value="Genomic_DNA"/>
</dbReference>
<accession>A0AAE1EGH1</accession>
<comment type="caution">
    <text evidence="2">The sequence shown here is derived from an EMBL/GenBank/DDBJ whole genome shotgun (WGS) entry which is preliminary data.</text>
</comment>
<proteinExistence type="predicted"/>
<feature type="compositionally biased region" description="Basic and acidic residues" evidence="1">
    <location>
        <begin position="55"/>
        <end position="73"/>
    </location>
</feature>